<comment type="caution">
    <text evidence="3">The sequence shown here is derived from an EMBL/GenBank/DDBJ whole genome shotgun (WGS) entry which is preliminary data.</text>
</comment>
<keyword evidence="1" id="KW-0175">Coiled coil</keyword>
<feature type="coiled-coil region" evidence="1">
    <location>
        <begin position="23"/>
        <end position="71"/>
    </location>
</feature>
<dbReference type="EMBL" id="BMAV01015728">
    <property type="protein sequence ID" value="GFY65857.1"/>
    <property type="molecule type" value="Genomic_DNA"/>
</dbReference>
<name>A0A8X7CIT2_9ARAC</name>
<protein>
    <submittedName>
        <fullName evidence="3">Uncharacterized protein</fullName>
    </submittedName>
</protein>
<dbReference type="OrthoDB" id="8363671at2759"/>
<dbReference type="EMBL" id="BMAV01001586">
    <property type="protein sequence ID" value="GFY39918.1"/>
    <property type="molecule type" value="Genomic_DNA"/>
</dbReference>
<sequence>MSSVLMSLTAGNITDYVLEQQIKTEAQNNMNEGQDNIEKAQDNMEEIQDSMEEAQSNMQKAEEKMEDTHTNDVIPSEEYNHILEQAMTEALPTYNNTR</sequence>
<accession>A0A8X7CIT2</accession>
<reference evidence="3" key="1">
    <citation type="submission" date="2020-08" db="EMBL/GenBank/DDBJ databases">
        <title>Multicomponent nature underlies the extraordinary mechanical properties of spider dragline silk.</title>
        <authorList>
            <person name="Kono N."/>
            <person name="Nakamura H."/>
            <person name="Mori M."/>
            <person name="Yoshida Y."/>
            <person name="Ohtoshi R."/>
            <person name="Malay A.D."/>
            <person name="Moran D.A.P."/>
            <person name="Tomita M."/>
            <person name="Numata K."/>
            <person name="Arakawa K."/>
        </authorList>
    </citation>
    <scope>NUCLEOTIDE SEQUENCE</scope>
</reference>
<keyword evidence="4" id="KW-1185">Reference proteome</keyword>
<organism evidence="3 4">
    <name type="scientific">Trichonephila inaurata madagascariensis</name>
    <dbReference type="NCBI Taxonomy" id="2747483"/>
    <lineage>
        <taxon>Eukaryota</taxon>
        <taxon>Metazoa</taxon>
        <taxon>Ecdysozoa</taxon>
        <taxon>Arthropoda</taxon>
        <taxon>Chelicerata</taxon>
        <taxon>Arachnida</taxon>
        <taxon>Araneae</taxon>
        <taxon>Araneomorphae</taxon>
        <taxon>Entelegynae</taxon>
        <taxon>Araneoidea</taxon>
        <taxon>Nephilidae</taxon>
        <taxon>Trichonephila</taxon>
        <taxon>Trichonephila inaurata</taxon>
    </lineage>
</organism>
<evidence type="ECO:0000313" key="2">
    <source>
        <dbReference type="EMBL" id="GFY39918.1"/>
    </source>
</evidence>
<evidence type="ECO:0000313" key="4">
    <source>
        <dbReference type="Proteomes" id="UP000886998"/>
    </source>
</evidence>
<proteinExistence type="predicted"/>
<evidence type="ECO:0000313" key="3">
    <source>
        <dbReference type="EMBL" id="GFY65857.1"/>
    </source>
</evidence>
<dbReference type="AlphaFoldDB" id="A0A8X7CIT2"/>
<evidence type="ECO:0000256" key="1">
    <source>
        <dbReference type="SAM" id="Coils"/>
    </source>
</evidence>
<dbReference type="Proteomes" id="UP000886998">
    <property type="component" value="Unassembled WGS sequence"/>
</dbReference>
<gene>
    <name evidence="3" type="ORF">TNIN_101931</name>
    <name evidence="2" type="ORF">TNIN_191</name>
</gene>